<reference evidence="1" key="1">
    <citation type="submission" date="2015-03" db="EMBL/GenBank/DDBJ databases">
        <authorList>
            <person name="Xie B.-B."/>
            <person name="Rong J.-C."/>
            <person name="Qin Q.-L."/>
            <person name="Zhang Y.-Z."/>
        </authorList>
    </citation>
    <scope>NUCLEOTIDE SEQUENCE</scope>
    <source>
        <strain evidence="1">DSM 14585</strain>
    </source>
</reference>
<organism evidence="1 2">
    <name type="scientific">Pseudoalteromonas agarivorans DSM 14585</name>
    <dbReference type="NCBI Taxonomy" id="1312369"/>
    <lineage>
        <taxon>Bacteria</taxon>
        <taxon>Pseudomonadati</taxon>
        <taxon>Pseudomonadota</taxon>
        <taxon>Gammaproteobacteria</taxon>
        <taxon>Alteromonadales</taxon>
        <taxon>Pseudoalteromonadaceae</taxon>
        <taxon>Pseudoalteromonas</taxon>
    </lineage>
</organism>
<sequence length="458" mass="48769">MSNFRTESDSMGELQVPSDALYQAQTQRAVNNFAISGLTMPKQFVTALAYIKQAAAQSNFELNHLSKSKANAIEQACQQIIDGEHYEHFPVDIFQTGSGTSSNMNANEVIATLATRIGNEPVHPNDDVNMGQSSNDVVPTAIALSSAINVVYELLPSLEKLSQSLEQKKADVGKIVKTGRTHLMDAMPVTFEQTLSAWQSQVNNAASGIRHSLERVCELAQGGTAVGTGINADGEFASKFAKNLSANVGISFKPSSNFFYNIGSQDAIVALSGQLKVLAVAQMKIANDLRWMNSGPLAGLGEIELEALQPGSSIMPGKVNPVIPEAAAMVSAQVIGNDATITVAGQAGNFELNVMLPVIAHNILQSIELLANSAQALADKAIASFKVNQTNIDKALAKNPILVTALNPVIGYEKAAKIAKQAYKEARPIIDVAEQETDLSRSELEKLLNPTKLTQGGL</sequence>
<dbReference type="EMBL" id="CP011011">
    <property type="protein sequence ID" value="ATC80674.1"/>
    <property type="molecule type" value="Genomic_DNA"/>
</dbReference>
<proteinExistence type="predicted"/>
<evidence type="ECO:0000313" key="1">
    <source>
        <dbReference type="EMBL" id="ATC80674.1"/>
    </source>
</evidence>
<gene>
    <name evidence="1" type="primary">fumC</name>
    <name evidence="1" type="ORF">PAGA_a0057</name>
</gene>
<protein>
    <submittedName>
        <fullName evidence="1">Fumarate hydratase, class II</fullName>
    </submittedName>
</protein>
<name>A0ACA8DR19_9GAMM</name>
<dbReference type="Proteomes" id="UP000217277">
    <property type="component" value="Chromosome I"/>
</dbReference>
<evidence type="ECO:0000313" key="2">
    <source>
        <dbReference type="Proteomes" id="UP000217277"/>
    </source>
</evidence>
<keyword evidence="2" id="KW-1185">Reference proteome</keyword>
<accession>A0ACA8DR19</accession>